<evidence type="ECO:0000313" key="2">
    <source>
        <dbReference type="Proteomes" id="UP000034627"/>
    </source>
</evidence>
<accession>A0A0G0RUC5</accession>
<gene>
    <name evidence="1" type="ORF">UT93_C0001G0021</name>
</gene>
<proteinExistence type="predicted"/>
<protein>
    <submittedName>
        <fullName evidence="1">Uncharacterized protein</fullName>
    </submittedName>
</protein>
<comment type="caution">
    <text evidence="1">The sequence shown here is derived from an EMBL/GenBank/DDBJ whole genome shotgun (WGS) entry which is preliminary data.</text>
</comment>
<dbReference type="EMBL" id="LBYR01000001">
    <property type="protein sequence ID" value="KKR56284.1"/>
    <property type="molecule type" value="Genomic_DNA"/>
</dbReference>
<sequence length="141" mass="16160">MGKEKLRELFGNIGDTVPELKSMFGDTYLDSQDKTRDGVWPELNAIGACKINYLIDNAAKEAVETDCRFNQTTVLVFLNGYITGQDLVSINDWWAVIKHMDKCVSNKCKVLYEIACEDKYLTPEQIFETYGEIIEKFKIED</sequence>
<dbReference type="AlphaFoldDB" id="A0A0G0RUC5"/>
<name>A0A0G0RUC5_9BACT</name>
<evidence type="ECO:0000313" key="1">
    <source>
        <dbReference type="EMBL" id="KKR56284.1"/>
    </source>
</evidence>
<organism evidence="1 2">
    <name type="scientific">Candidatus Woesebacteria bacterium GW2011_GWF1_40_24</name>
    <dbReference type="NCBI Taxonomy" id="1618601"/>
    <lineage>
        <taxon>Bacteria</taxon>
        <taxon>Candidatus Woeseibacteriota</taxon>
    </lineage>
</organism>
<dbReference type="Proteomes" id="UP000034627">
    <property type="component" value="Unassembled WGS sequence"/>
</dbReference>
<reference evidence="1 2" key="1">
    <citation type="journal article" date="2015" name="Nature">
        <title>rRNA introns, odd ribosomes, and small enigmatic genomes across a large radiation of phyla.</title>
        <authorList>
            <person name="Brown C.T."/>
            <person name="Hug L.A."/>
            <person name="Thomas B.C."/>
            <person name="Sharon I."/>
            <person name="Castelle C.J."/>
            <person name="Singh A."/>
            <person name="Wilkins M.J."/>
            <person name="Williams K.H."/>
            <person name="Banfield J.F."/>
        </authorList>
    </citation>
    <scope>NUCLEOTIDE SEQUENCE [LARGE SCALE GENOMIC DNA]</scope>
</reference>